<evidence type="ECO:0000313" key="2">
    <source>
        <dbReference type="EMBL" id="HFX14190.1"/>
    </source>
</evidence>
<protein>
    <submittedName>
        <fullName evidence="2">ROK family transcriptional regulator</fullName>
    </submittedName>
</protein>
<dbReference type="InterPro" id="IPR000600">
    <property type="entry name" value="ROK"/>
</dbReference>
<dbReference type="SUPFAM" id="SSF46785">
    <property type="entry name" value="Winged helix' DNA-binding domain"/>
    <property type="match status" value="1"/>
</dbReference>
<dbReference type="PANTHER" id="PTHR18964">
    <property type="entry name" value="ROK (REPRESSOR, ORF, KINASE) FAMILY"/>
    <property type="match status" value="1"/>
</dbReference>
<organism evidence="2">
    <name type="scientific">Dictyoglomus thermophilum</name>
    <dbReference type="NCBI Taxonomy" id="14"/>
    <lineage>
        <taxon>Bacteria</taxon>
        <taxon>Pseudomonadati</taxon>
        <taxon>Dictyoglomota</taxon>
        <taxon>Dictyoglomia</taxon>
        <taxon>Dictyoglomales</taxon>
        <taxon>Dictyoglomaceae</taxon>
        <taxon>Dictyoglomus</taxon>
    </lineage>
</organism>
<dbReference type="InterPro" id="IPR036388">
    <property type="entry name" value="WH-like_DNA-bd_sf"/>
</dbReference>
<dbReference type="InterPro" id="IPR036390">
    <property type="entry name" value="WH_DNA-bd_sf"/>
</dbReference>
<dbReference type="InterPro" id="IPR049874">
    <property type="entry name" value="ROK_cs"/>
</dbReference>
<dbReference type="Gene3D" id="3.30.420.40">
    <property type="match status" value="2"/>
</dbReference>
<dbReference type="Pfam" id="PF13412">
    <property type="entry name" value="HTH_24"/>
    <property type="match status" value="1"/>
</dbReference>
<dbReference type="GO" id="GO:0003677">
    <property type="term" value="F:DNA binding"/>
    <property type="evidence" value="ECO:0007669"/>
    <property type="project" value="InterPro"/>
</dbReference>
<accession>A0A7C3MIV7</accession>
<comment type="similarity">
    <text evidence="1">Belongs to the ROK (NagC/XylR) family.</text>
</comment>
<gene>
    <name evidence="2" type="ORF">ENW00_08635</name>
</gene>
<dbReference type="Gene3D" id="1.10.10.10">
    <property type="entry name" value="Winged helix-like DNA-binding domain superfamily/Winged helix DNA-binding domain"/>
    <property type="match status" value="1"/>
</dbReference>
<dbReference type="EMBL" id="DTIN01000039">
    <property type="protein sequence ID" value="HFX14190.1"/>
    <property type="molecule type" value="Genomic_DNA"/>
</dbReference>
<comment type="caution">
    <text evidence="2">The sequence shown here is derived from an EMBL/GenBank/DDBJ whole genome shotgun (WGS) entry which is preliminary data.</text>
</comment>
<evidence type="ECO:0000256" key="1">
    <source>
        <dbReference type="ARBA" id="ARBA00006479"/>
    </source>
</evidence>
<sequence>MVFIRTGRGSRANQQREVNKTIVLNAFLRCRNISRTELARRFSLSKSTITRLINSLISEGMIVEIQPYVTKRIGRRAIMLGLNPDYRNVIAIKVGVTHSTIARVDFSMKIRSVKSFVTPKNPNEFIDKVVQYTKELFPDGLGKTHAMGIGIPGIVDNTFKNVVVAPNINWRNLPLGDMITERFRREFSVDIPVKMDNEANMAVVAEGMLGERIELSDANIVYIFIGEGVGTGLILEGKLYRGKANTAGEFGHMTVSRDGIKCKCGNLGCWERYASLGSDNAKKAGFDLEKEFAEIQDEKVLDSYIEDISIGIINIINGLNPDVIILGGPLIKNDTKEIWENIRQKLVDIVRRKSITEDAGKVKIELTSFLEYPAELIGAGIWAFWDIFEGPVLSTM</sequence>
<name>A0A7C3MIV7_DICTH</name>
<reference evidence="2" key="1">
    <citation type="journal article" date="2020" name="mSystems">
        <title>Genome- and Community-Level Interaction Insights into Carbon Utilization and Element Cycling Functions of Hydrothermarchaeota in Hydrothermal Sediment.</title>
        <authorList>
            <person name="Zhou Z."/>
            <person name="Liu Y."/>
            <person name="Xu W."/>
            <person name="Pan J."/>
            <person name="Luo Z.H."/>
            <person name="Li M."/>
        </authorList>
    </citation>
    <scope>NUCLEOTIDE SEQUENCE [LARGE SCALE GENOMIC DNA]</scope>
    <source>
        <strain evidence="2">SpSt-81</strain>
    </source>
</reference>
<dbReference type="PANTHER" id="PTHR18964:SF110">
    <property type="entry name" value="TRANSCRIPTIONAL REGULATOR, XYLR-RELATED"/>
    <property type="match status" value="1"/>
</dbReference>
<dbReference type="InterPro" id="IPR043129">
    <property type="entry name" value="ATPase_NBD"/>
</dbReference>
<dbReference type="SUPFAM" id="SSF53067">
    <property type="entry name" value="Actin-like ATPase domain"/>
    <property type="match status" value="1"/>
</dbReference>
<dbReference type="PROSITE" id="PS01125">
    <property type="entry name" value="ROK"/>
    <property type="match status" value="1"/>
</dbReference>
<dbReference type="Pfam" id="PF00480">
    <property type="entry name" value="ROK"/>
    <property type="match status" value="1"/>
</dbReference>
<proteinExistence type="inferred from homology"/>
<dbReference type="AlphaFoldDB" id="A0A7C3MIV7"/>
<dbReference type="GO" id="GO:0006355">
    <property type="term" value="P:regulation of DNA-templated transcription"/>
    <property type="evidence" value="ECO:0007669"/>
    <property type="project" value="InterPro"/>
</dbReference>